<gene>
    <name evidence="1" type="ORF">CAter282_3082</name>
</gene>
<dbReference type="OrthoDB" id="3611744at2"/>
<name>A0A127PSV3_9BURK</name>
<reference evidence="1 2" key="1">
    <citation type="submission" date="2015-11" db="EMBL/GenBank/DDBJ databases">
        <title>Exploring the genomic traits of fungus-feeding bacterial genus Collimonas.</title>
        <authorList>
            <person name="Song C."/>
            <person name="Schmidt R."/>
            <person name="de Jager V."/>
            <person name="Krzyzanowska D."/>
            <person name="Jongedijk E."/>
            <person name="Cankar K."/>
            <person name="Beekwilder J."/>
            <person name="van Veen A."/>
            <person name="de Boer W."/>
            <person name="van Veen J.A."/>
            <person name="Garbeva P."/>
        </authorList>
    </citation>
    <scope>NUCLEOTIDE SEQUENCE [LARGE SCALE GENOMIC DNA]</scope>
    <source>
        <strain evidence="1 2">Ter282</strain>
    </source>
</reference>
<dbReference type="PATRIC" id="fig|279058.17.peg.3352"/>
<evidence type="ECO:0000313" key="2">
    <source>
        <dbReference type="Proteomes" id="UP000071778"/>
    </source>
</evidence>
<dbReference type="AlphaFoldDB" id="A0A127PSV3"/>
<organism evidence="1 2">
    <name type="scientific">Collimonas arenae</name>
    <dbReference type="NCBI Taxonomy" id="279058"/>
    <lineage>
        <taxon>Bacteria</taxon>
        <taxon>Pseudomonadati</taxon>
        <taxon>Pseudomonadota</taxon>
        <taxon>Betaproteobacteria</taxon>
        <taxon>Burkholderiales</taxon>
        <taxon>Oxalobacteraceae</taxon>
        <taxon>Collimonas</taxon>
    </lineage>
</organism>
<evidence type="ECO:0000313" key="1">
    <source>
        <dbReference type="EMBL" id="AMP10793.1"/>
    </source>
</evidence>
<keyword evidence="2" id="KW-1185">Reference proteome</keyword>
<dbReference type="EMBL" id="CP013235">
    <property type="protein sequence ID" value="AMP10793.1"/>
    <property type="molecule type" value="Genomic_DNA"/>
</dbReference>
<accession>A0A127PSV3</accession>
<protein>
    <submittedName>
        <fullName evidence="1">WbqC-like family protein</fullName>
    </submittedName>
</protein>
<dbReference type="Proteomes" id="UP000071778">
    <property type="component" value="Chromosome"/>
</dbReference>
<dbReference type="Pfam" id="PF08889">
    <property type="entry name" value="WbqC"/>
    <property type="match status" value="1"/>
</dbReference>
<dbReference type="InterPro" id="IPR014985">
    <property type="entry name" value="WbqC"/>
</dbReference>
<dbReference type="RefSeq" id="WP_061533947.1">
    <property type="nucleotide sequence ID" value="NZ_CP013233.1"/>
</dbReference>
<proteinExistence type="predicted"/>
<sequence>MRSLAIMQPYFFPYIGYWQLIRAVDRFVIYDDVNYIKSGWINRNRILINGAPAYLTLPLEQASSHRRICDINLQQSGIWRSKLLKTLELTYRRATCFDEVFPVLAEIIGNQTDNLAEFLTHQLQALSAFMGITTQFIVASRDHQKANHEGQARVIDICRREKTSIYINPQGGQNLYDTAMFLKQGIDLHFIIMQALPYRQASPEFLPYLSIVDALMALGPDAIKTHLDAYHLISREPSNTSQVACHA</sequence>